<gene>
    <name evidence="2" type="ORF">EDS130_LOCUS1808</name>
</gene>
<evidence type="ECO:0000256" key="1">
    <source>
        <dbReference type="SAM" id="Phobius"/>
    </source>
</evidence>
<keyword evidence="1" id="KW-1133">Transmembrane helix</keyword>
<dbReference type="AlphaFoldDB" id="A0A813NS05"/>
<accession>A0A813NS05</accession>
<feature type="transmembrane region" description="Helical" evidence="1">
    <location>
        <begin position="44"/>
        <end position="66"/>
    </location>
</feature>
<sequence length="210" mass="23992">MNVADQPTNAMKNNQIDTEIIDPTPQTTRIGWFSQITSMSPGYLAGYVIYYIIFISLSITQLLTGIHHTDDCPVERYIPIYLIVSGAVSVTIAIISIFKSALPASTQLQEKPNSINERLTRLASPEGLLSCFIFVLWLFDLAWFIAGNVWVFRTQYYVQYDDPIVKRSTFCERSLFSYAYWTIIIIYICIACTWGVKFMIRCCKSKKDSS</sequence>
<name>A0A813NS05_ADIRI</name>
<comment type="caution">
    <text evidence="2">The sequence shown here is derived from an EMBL/GenBank/DDBJ whole genome shotgun (WGS) entry which is preliminary data.</text>
</comment>
<dbReference type="PANTHER" id="PTHR33444:SF2">
    <property type="entry name" value="MARVEL DOMAIN-CONTAINING PROTEIN"/>
    <property type="match status" value="1"/>
</dbReference>
<evidence type="ECO:0000313" key="3">
    <source>
        <dbReference type="Proteomes" id="UP000663852"/>
    </source>
</evidence>
<dbReference type="OrthoDB" id="6157510at2759"/>
<keyword evidence="1" id="KW-0472">Membrane</keyword>
<dbReference type="Proteomes" id="UP000663852">
    <property type="component" value="Unassembled WGS sequence"/>
</dbReference>
<keyword evidence="1" id="KW-0812">Transmembrane</keyword>
<feature type="transmembrane region" description="Helical" evidence="1">
    <location>
        <begin position="78"/>
        <end position="98"/>
    </location>
</feature>
<dbReference type="EMBL" id="CAJNOJ010000004">
    <property type="protein sequence ID" value="CAF0742278.1"/>
    <property type="molecule type" value="Genomic_DNA"/>
</dbReference>
<dbReference type="InterPro" id="IPR040350">
    <property type="entry name" value="TMEM272"/>
</dbReference>
<feature type="transmembrane region" description="Helical" evidence="1">
    <location>
        <begin position="178"/>
        <end position="200"/>
    </location>
</feature>
<evidence type="ECO:0000313" key="2">
    <source>
        <dbReference type="EMBL" id="CAF0742278.1"/>
    </source>
</evidence>
<reference evidence="2" key="1">
    <citation type="submission" date="2021-02" db="EMBL/GenBank/DDBJ databases">
        <authorList>
            <person name="Nowell W R."/>
        </authorList>
    </citation>
    <scope>NUCLEOTIDE SEQUENCE</scope>
</reference>
<dbReference type="PANTHER" id="PTHR33444">
    <property type="entry name" value="SI:DKEY-19B23.12-RELATED"/>
    <property type="match status" value="1"/>
</dbReference>
<feature type="transmembrane region" description="Helical" evidence="1">
    <location>
        <begin position="127"/>
        <end position="146"/>
    </location>
</feature>
<organism evidence="2 3">
    <name type="scientific">Adineta ricciae</name>
    <name type="common">Rotifer</name>
    <dbReference type="NCBI Taxonomy" id="249248"/>
    <lineage>
        <taxon>Eukaryota</taxon>
        <taxon>Metazoa</taxon>
        <taxon>Spiralia</taxon>
        <taxon>Gnathifera</taxon>
        <taxon>Rotifera</taxon>
        <taxon>Eurotatoria</taxon>
        <taxon>Bdelloidea</taxon>
        <taxon>Adinetida</taxon>
        <taxon>Adinetidae</taxon>
        <taxon>Adineta</taxon>
    </lineage>
</organism>
<proteinExistence type="predicted"/>
<protein>
    <submittedName>
        <fullName evidence="2">Uncharacterized protein</fullName>
    </submittedName>
</protein>